<dbReference type="GeneID" id="89511421"/>
<proteinExistence type="predicted"/>
<keyword evidence="2" id="KW-0808">Transferase</keyword>
<gene>
    <name evidence="2" type="ORF">SAMN02745229_01338</name>
</gene>
<accession>A0A1M5XV33</accession>
<organism evidence="2 3">
    <name type="scientific">Butyrivibrio fibrisolvens DSM 3071</name>
    <dbReference type="NCBI Taxonomy" id="1121131"/>
    <lineage>
        <taxon>Bacteria</taxon>
        <taxon>Bacillati</taxon>
        <taxon>Bacillota</taxon>
        <taxon>Clostridia</taxon>
        <taxon>Lachnospirales</taxon>
        <taxon>Lachnospiraceae</taxon>
        <taxon>Butyrivibrio</taxon>
    </lineage>
</organism>
<dbReference type="CDD" id="cd03811">
    <property type="entry name" value="GT4_GT28_WabH-like"/>
    <property type="match status" value="1"/>
</dbReference>
<dbReference type="EMBL" id="FQXK01000010">
    <property type="protein sequence ID" value="SHI03572.1"/>
    <property type="molecule type" value="Genomic_DNA"/>
</dbReference>
<protein>
    <submittedName>
        <fullName evidence="2">Glycosyltransferase involved in cell wall bisynthesis</fullName>
    </submittedName>
</protein>
<dbReference type="SUPFAM" id="SSF53756">
    <property type="entry name" value="UDP-Glycosyltransferase/glycogen phosphorylase"/>
    <property type="match status" value="1"/>
</dbReference>
<dbReference type="OrthoDB" id="9762705at2"/>
<dbReference type="STRING" id="1121131.SAMN02745229_01338"/>
<evidence type="ECO:0000259" key="1">
    <source>
        <dbReference type="Pfam" id="PF00534"/>
    </source>
</evidence>
<dbReference type="RefSeq" id="WP_073386522.1">
    <property type="nucleotide sequence ID" value="NZ_FQXK01000010.1"/>
</dbReference>
<dbReference type="GO" id="GO:0016740">
    <property type="term" value="F:transferase activity"/>
    <property type="evidence" value="ECO:0007669"/>
    <property type="project" value="UniProtKB-KW"/>
</dbReference>
<dbReference type="Gene3D" id="3.40.50.2000">
    <property type="entry name" value="Glycogen Phosphorylase B"/>
    <property type="match status" value="2"/>
</dbReference>
<keyword evidence="3" id="KW-1185">Reference proteome</keyword>
<dbReference type="PANTHER" id="PTHR12526">
    <property type="entry name" value="GLYCOSYLTRANSFERASE"/>
    <property type="match status" value="1"/>
</dbReference>
<reference evidence="3" key="1">
    <citation type="submission" date="2016-11" db="EMBL/GenBank/DDBJ databases">
        <authorList>
            <person name="Varghese N."/>
            <person name="Submissions S."/>
        </authorList>
    </citation>
    <scope>NUCLEOTIDE SEQUENCE [LARGE SCALE GENOMIC DNA]</scope>
    <source>
        <strain evidence="3">DSM 3071</strain>
    </source>
</reference>
<dbReference type="Proteomes" id="UP000184278">
    <property type="component" value="Unassembled WGS sequence"/>
</dbReference>
<dbReference type="AlphaFoldDB" id="A0A1M5XV33"/>
<sequence length="400" mass="45235">MKKLMLITPMLHQGGFERVCVTTARLMQEYYDVTILIFSDKDINYDITGLNVVNIDVPSKKSKVAKVINLLKRIVKTRKVKKELGIDISYSFGSSANYVNVLSRRQEKVLTGLRCSTDMEAPDQVRLFCKKADQVLSCSKEIMRQLKRDFNYDRSSYIYNPLEVDMINKKAKELVEDLPFGLDQKRNDDLKLIVSVGRQDYIKGFWHLIKAFSIVEKENKNARLMIIGTGNWSGYEKLASDLGVSDKVAFMGLKKNTFPYVAASDLYVLPSNHEGFPNALLEAMALAKPCVAADCKTGPREILLSEESYNDLITRIPDGSSTDSVIEGEFGVIVPDMSEKVDLDASNIEKGERILAGEILKMLADENRLSDYGKRAFERAQGYKPLKYREELAGILQRFC</sequence>
<feature type="domain" description="Glycosyl transferase family 1" evidence="1">
    <location>
        <begin position="185"/>
        <end position="307"/>
    </location>
</feature>
<dbReference type="InterPro" id="IPR001296">
    <property type="entry name" value="Glyco_trans_1"/>
</dbReference>
<dbReference type="Pfam" id="PF00534">
    <property type="entry name" value="Glycos_transf_1"/>
    <property type="match status" value="1"/>
</dbReference>
<dbReference type="PANTHER" id="PTHR12526:SF630">
    <property type="entry name" value="GLYCOSYLTRANSFERASE"/>
    <property type="match status" value="1"/>
</dbReference>
<evidence type="ECO:0000313" key="2">
    <source>
        <dbReference type="EMBL" id="SHI03572.1"/>
    </source>
</evidence>
<evidence type="ECO:0000313" key="3">
    <source>
        <dbReference type="Proteomes" id="UP000184278"/>
    </source>
</evidence>
<name>A0A1M5XV33_BUTFI</name>